<dbReference type="OrthoDB" id="10397491at2759"/>
<sequence>MSLDALEVFFGGRVAERRIQAELQVEAWPESRDLEKAHFRAMQAIQAQLGSLRDMELGGRCFYADHLMDMEEEACHHRDLTDMICGYLRVELDVNRESAPKAEELPVVVPTTDKLLELLDAEIELENLVRVMLSLGRSSDPEKQMISDLSKCRAILGVLAREMGVKLTAHFAEEVRARKLRELKIMESQAQGLRLEVEDLERLTGASQLQRREHQVDQRSQSAAYRTVTSQLHKNPSEDPVLDPE</sequence>
<feature type="compositionally biased region" description="Polar residues" evidence="2">
    <location>
        <begin position="218"/>
        <end position="234"/>
    </location>
</feature>
<keyword evidence="4" id="KW-1185">Reference proteome</keyword>
<feature type="coiled-coil region" evidence="1">
    <location>
        <begin position="176"/>
        <end position="203"/>
    </location>
</feature>
<accession>A0A1Q9C8B4</accession>
<evidence type="ECO:0000313" key="4">
    <source>
        <dbReference type="Proteomes" id="UP000186817"/>
    </source>
</evidence>
<feature type="region of interest" description="Disordered" evidence="2">
    <location>
        <begin position="208"/>
        <end position="245"/>
    </location>
</feature>
<feature type="non-terminal residue" evidence="3">
    <location>
        <position position="245"/>
    </location>
</feature>
<dbReference type="AlphaFoldDB" id="A0A1Q9C8B4"/>
<proteinExistence type="predicted"/>
<dbReference type="EMBL" id="LSRX01001516">
    <property type="protein sequence ID" value="OLP79169.1"/>
    <property type="molecule type" value="Genomic_DNA"/>
</dbReference>
<keyword evidence="1" id="KW-0175">Coiled coil</keyword>
<dbReference type="Proteomes" id="UP000186817">
    <property type="component" value="Unassembled WGS sequence"/>
</dbReference>
<evidence type="ECO:0000313" key="3">
    <source>
        <dbReference type="EMBL" id="OLP79169.1"/>
    </source>
</evidence>
<organism evidence="3 4">
    <name type="scientific">Symbiodinium microadriaticum</name>
    <name type="common">Dinoflagellate</name>
    <name type="synonym">Zooxanthella microadriatica</name>
    <dbReference type="NCBI Taxonomy" id="2951"/>
    <lineage>
        <taxon>Eukaryota</taxon>
        <taxon>Sar</taxon>
        <taxon>Alveolata</taxon>
        <taxon>Dinophyceae</taxon>
        <taxon>Suessiales</taxon>
        <taxon>Symbiodiniaceae</taxon>
        <taxon>Symbiodinium</taxon>
    </lineage>
</organism>
<gene>
    <name evidence="3" type="ORF">AK812_SmicGene40574</name>
</gene>
<reference evidence="3 4" key="1">
    <citation type="submission" date="2016-02" db="EMBL/GenBank/DDBJ databases">
        <title>Genome analysis of coral dinoflagellate symbionts highlights evolutionary adaptations to a symbiotic lifestyle.</title>
        <authorList>
            <person name="Aranda M."/>
            <person name="Li Y."/>
            <person name="Liew Y.J."/>
            <person name="Baumgarten S."/>
            <person name="Simakov O."/>
            <person name="Wilson M."/>
            <person name="Piel J."/>
            <person name="Ashoor H."/>
            <person name="Bougouffa S."/>
            <person name="Bajic V.B."/>
            <person name="Ryu T."/>
            <person name="Ravasi T."/>
            <person name="Bayer T."/>
            <person name="Micklem G."/>
            <person name="Kim H."/>
            <person name="Bhak J."/>
            <person name="Lajeunesse T.C."/>
            <person name="Voolstra C.R."/>
        </authorList>
    </citation>
    <scope>NUCLEOTIDE SEQUENCE [LARGE SCALE GENOMIC DNA]</scope>
    <source>
        <strain evidence="3 4">CCMP2467</strain>
    </source>
</reference>
<name>A0A1Q9C8B4_SYMMI</name>
<evidence type="ECO:0000256" key="1">
    <source>
        <dbReference type="SAM" id="Coils"/>
    </source>
</evidence>
<comment type="caution">
    <text evidence="3">The sequence shown here is derived from an EMBL/GenBank/DDBJ whole genome shotgun (WGS) entry which is preliminary data.</text>
</comment>
<protein>
    <submittedName>
        <fullName evidence="3">Uncharacterized protein</fullName>
    </submittedName>
</protein>
<evidence type="ECO:0000256" key="2">
    <source>
        <dbReference type="SAM" id="MobiDB-lite"/>
    </source>
</evidence>